<evidence type="ECO:0000256" key="7">
    <source>
        <dbReference type="ARBA" id="ARBA00046464"/>
    </source>
</evidence>
<organism evidence="10 11">
    <name type="scientific">Clarias magur</name>
    <name type="common">Asian catfish</name>
    <name type="synonym">Macropteronotus magur</name>
    <dbReference type="NCBI Taxonomy" id="1594786"/>
    <lineage>
        <taxon>Eukaryota</taxon>
        <taxon>Metazoa</taxon>
        <taxon>Chordata</taxon>
        <taxon>Craniata</taxon>
        <taxon>Vertebrata</taxon>
        <taxon>Euteleostomi</taxon>
        <taxon>Actinopterygii</taxon>
        <taxon>Neopterygii</taxon>
        <taxon>Teleostei</taxon>
        <taxon>Ostariophysi</taxon>
        <taxon>Siluriformes</taxon>
        <taxon>Clariidae</taxon>
        <taxon>Clarias</taxon>
    </lineage>
</organism>
<dbReference type="Gene3D" id="1.10.1450.10">
    <property type="entry name" value="Tetraspanin"/>
    <property type="match status" value="1"/>
</dbReference>
<evidence type="ECO:0000313" key="10">
    <source>
        <dbReference type="EMBL" id="KAF5890465.1"/>
    </source>
</evidence>
<accession>A0A8J4U496</accession>
<dbReference type="InterPro" id="IPR018499">
    <property type="entry name" value="Tetraspanin/Peripherin"/>
</dbReference>
<sequence length="196" mass="21944">MKKNGKPLLEALENSKEIPRDFAPLFNATYLLIAIGTVLAFMGFLGCCGACCENKCMLMIFFIIIFVVFVAEVVAAVLLLLYQSKAEELLNKLRRTVVQNIKQNYGKNDIITEAWNETMSLMKCCGYNNYTDFKYSPYVNNTSLYPEYCCPETEDVCNLEKANSKKVTGCFDTLVKWVKSNSSLLGGVAVCVIAIE</sequence>
<dbReference type="EMBL" id="QNUK01000683">
    <property type="protein sequence ID" value="KAF5890465.1"/>
    <property type="molecule type" value="Genomic_DNA"/>
</dbReference>
<evidence type="ECO:0000313" key="11">
    <source>
        <dbReference type="Proteomes" id="UP000727407"/>
    </source>
</evidence>
<evidence type="ECO:0000256" key="1">
    <source>
        <dbReference type="ARBA" id="ARBA00004127"/>
    </source>
</evidence>
<feature type="transmembrane region" description="Helical" evidence="9">
    <location>
        <begin position="30"/>
        <end position="51"/>
    </location>
</feature>
<dbReference type="PANTHER" id="PTHR19282:SF216">
    <property type="entry name" value="TETRASPANIN-1"/>
    <property type="match status" value="1"/>
</dbReference>
<comment type="caution">
    <text evidence="10">The sequence shown here is derived from an EMBL/GenBank/DDBJ whole genome shotgun (WGS) entry which is preliminary data.</text>
</comment>
<evidence type="ECO:0000256" key="2">
    <source>
        <dbReference type="ARBA" id="ARBA00006840"/>
    </source>
</evidence>
<evidence type="ECO:0000256" key="3">
    <source>
        <dbReference type="ARBA" id="ARBA00022692"/>
    </source>
</evidence>
<dbReference type="Pfam" id="PF00335">
    <property type="entry name" value="Tetraspanin"/>
    <property type="match status" value="1"/>
</dbReference>
<dbReference type="CDD" id="cd03156">
    <property type="entry name" value="uroplakin_I_like_LEL"/>
    <property type="match status" value="1"/>
</dbReference>
<comment type="function">
    <text evidence="8">Structural component of specialized membrane microdomains known as tetraspanin-enriched microdomains (TERMs), which act as platforms for receptor clustering and signaling. Participates thereby in diverse biological functions such as cell signal transduction, adhesion, migration and protein trafficking. Regulates neuronal differentiation in response to NGF by facilitating NGF-mediated activation of NTRK1/TRKA receptor tyrosine kinase and subsequent downstream signaling pathways. Plays a role in the inhibition of TNFalpha-induced apoptosis. Mechanistically, inhibits the NF-kappa-B signaling pathway by blocking phosphorylation of CHUK. Also promotes the stability of the thiamine transporter 1/SLC19A2 in intestinal epithelial cells leading to an increase of thiamine uptake process.</text>
</comment>
<dbReference type="SUPFAM" id="SSF48652">
    <property type="entry name" value="Tetraspanin"/>
    <property type="match status" value="1"/>
</dbReference>
<dbReference type="GO" id="GO:0005886">
    <property type="term" value="C:plasma membrane"/>
    <property type="evidence" value="ECO:0007669"/>
    <property type="project" value="TreeGrafter"/>
</dbReference>
<gene>
    <name evidence="10" type="primary">tspan34</name>
    <name evidence="10" type="ORF">DAT39_019832</name>
</gene>
<feature type="non-terminal residue" evidence="10">
    <location>
        <position position="196"/>
    </location>
</feature>
<evidence type="ECO:0000256" key="6">
    <source>
        <dbReference type="ARBA" id="ARBA00023180"/>
    </source>
</evidence>
<dbReference type="OrthoDB" id="10033535at2759"/>
<keyword evidence="3 9" id="KW-0812">Transmembrane</keyword>
<feature type="transmembrane region" description="Helical" evidence="9">
    <location>
        <begin position="58"/>
        <end position="82"/>
    </location>
</feature>
<dbReference type="AlphaFoldDB" id="A0A8J4U496"/>
<dbReference type="PANTHER" id="PTHR19282">
    <property type="entry name" value="TETRASPANIN"/>
    <property type="match status" value="1"/>
</dbReference>
<keyword evidence="5 9" id="KW-0472">Membrane</keyword>
<keyword evidence="11" id="KW-1185">Reference proteome</keyword>
<evidence type="ECO:0000256" key="5">
    <source>
        <dbReference type="ARBA" id="ARBA00023136"/>
    </source>
</evidence>
<evidence type="ECO:0000256" key="9">
    <source>
        <dbReference type="RuleBase" id="RU361218"/>
    </source>
</evidence>
<reference evidence="10" key="1">
    <citation type="submission" date="2020-07" db="EMBL/GenBank/DDBJ databases">
        <title>Clarias magur genome sequencing, assembly and annotation.</title>
        <authorList>
            <person name="Kushwaha B."/>
            <person name="Kumar R."/>
            <person name="Das P."/>
            <person name="Joshi C.G."/>
            <person name="Kumar D."/>
            <person name="Nagpure N.S."/>
            <person name="Pandey M."/>
            <person name="Agarwal S."/>
            <person name="Srivastava S."/>
            <person name="Singh M."/>
            <person name="Sahoo L."/>
            <person name="Jayasankar P."/>
            <person name="Meher P.K."/>
            <person name="Koringa P.G."/>
            <person name="Iquebal M.A."/>
            <person name="Das S.P."/>
            <person name="Bit A."/>
            <person name="Patnaik S."/>
            <person name="Patel N."/>
            <person name="Shah T.M."/>
            <person name="Hinsu A."/>
            <person name="Jena J.K."/>
        </authorList>
    </citation>
    <scope>NUCLEOTIDE SEQUENCE</scope>
    <source>
        <strain evidence="10">CIFAMagur01</strain>
        <tissue evidence="10">Testis</tissue>
    </source>
</reference>
<evidence type="ECO:0000256" key="4">
    <source>
        <dbReference type="ARBA" id="ARBA00022989"/>
    </source>
</evidence>
<comment type="similarity">
    <text evidence="2 9">Belongs to the tetraspanin (TM4SF) family.</text>
</comment>
<keyword evidence="6" id="KW-0325">Glycoprotein</keyword>
<dbReference type="InterPro" id="IPR008952">
    <property type="entry name" value="Tetraspanin_EC2_sf"/>
</dbReference>
<dbReference type="InterPro" id="IPR000301">
    <property type="entry name" value="Tetraspanin_animals"/>
</dbReference>
<proteinExistence type="inferred from homology"/>
<evidence type="ECO:0000256" key="8">
    <source>
        <dbReference type="ARBA" id="ARBA00054958"/>
    </source>
</evidence>
<comment type="caution">
    <text evidence="9">Lacks conserved residue(s) required for the propagation of feature annotation.</text>
</comment>
<dbReference type="Proteomes" id="UP000727407">
    <property type="component" value="Unassembled WGS sequence"/>
</dbReference>
<keyword evidence="4 9" id="KW-1133">Transmembrane helix</keyword>
<dbReference type="PRINTS" id="PR00259">
    <property type="entry name" value="TMFOUR"/>
</dbReference>
<protein>
    <recommendedName>
        <fullName evidence="9">Tetraspanin</fullName>
    </recommendedName>
</protein>
<comment type="subcellular location">
    <subcellularLocation>
        <location evidence="1">Endomembrane system</location>
        <topology evidence="1">Multi-pass membrane protein</topology>
    </subcellularLocation>
    <subcellularLocation>
        <location evidence="9">Membrane</location>
        <topology evidence="9">Multi-pass membrane protein</topology>
    </subcellularLocation>
</comment>
<dbReference type="PIRSF" id="PIRSF002419">
    <property type="entry name" value="Tetraspanin"/>
    <property type="match status" value="1"/>
</dbReference>
<name>A0A8J4U496_CLAMG</name>
<comment type="subunit">
    <text evidence="7">Interacts with SLC19A2. Interacts with NTRK1/TRKA.</text>
</comment>
<dbReference type="GO" id="GO:0012505">
    <property type="term" value="C:endomembrane system"/>
    <property type="evidence" value="ECO:0007669"/>
    <property type="project" value="UniProtKB-SubCell"/>
</dbReference>